<evidence type="ECO:0000313" key="2">
    <source>
        <dbReference type="Proteomes" id="UP000824229"/>
    </source>
</evidence>
<reference evidence="1" key="2">
    <citation type="submission" date="2021-04" db="EMBL/GenBank/DDBJ databases">
        <authorList>
            <person name="Gilroy R."/>
        </authorList>
    </citation>
    <scope>NUCLEOTIDE SEQUENCE</scope>
    <source>
        <strain evidence="1">B5-657</strain>
    </source>
</reference>
<evidence type="ECO:0008006" key="3">
    <source>
        <dbReference type="Google" id="ProtNLM"/>
    </source>
</evidence>
<dbReference type="Proteomes" id="UP000824229">
    <property type="component" value="Unassembled WGS sequence"/>
</dbReference>
<name>A0A9E2KD14_9FIRM</name>
<evidence type="ECO:0000313" key="1">
    <source>
        <dbReference type="EMBL" id="MBU3804176.1"/>
    </source>
</evidence>
<dbReference type="PIRSF" id="PIRSF034981">
    <property type="entry name" value="Eut_put"/>
    <property type="match status" value="1"/>
</dbReference>
<organism evidence="1 2">
    <name type="scientific">Candidatus Cellulosilyticum pullistercoris</name>
    <dbReference type="NCBI Taxonomy" id="2838521"/>
    <lineage>
        <taxon>Bacteria</taxon>
        <taxon>Bacillati</taxon>
        <taxon>Bacillota</taxon>
        <taxon>Clostridia</taxon>
        <taxon>Lachnospirales</taxon>
        <taxon>Cellulosilyticaceae</taxon>
        <taxon>Cellulosilyticum</taxon>
    </lineage>
</organism>
<gene>
    <name evidence="1" type="ORF">H9872_05400</name>
</gene>
<dbReference type="InterPro" id="IPR013372">
    <property type="entry name" value="Eut_put"/>
</dbReference>
<sequence length="223" mass="25966">MQSQILVDEIMEEVYRRLESKVSQELTRKKLIVIGPMPHSDLENLKSIYEFISYKQFIPDKKEIVGYEGIVITKLTVDMLGHIALGAAATEEESFIIKALLQEKPVYMMEQGIEYRRYKKNAHKALYTLLMDYEDKIKKYGIRCISHLDDIPIDEIDKGNEKVQEVIRENTKLDMTYKKLLLESDLIKKHIEGICTVSISKGCIITPLAEDYIRNHHIYIEKV</sequence>
<protein>
    <recommendedName>
        <fullName evidence="3">Ethanolamine utilization protein</fullName>
    </recommendedName>
</protein>
<dbReference type="EMBL" id="JAHLFQ010000120">
    <property type="protein sequence ID" value="MBU3804176.1"/>
    <property type="molecule type" value="Genomic_DNA"/>
</dbReference>
<reference evidence="1" key="1">
    <citation type="journal article" date="2021" name="PeerJ">
        <title>Extensive microbial diversity within the chicken gut microbiome revealed by metagenomics and culture.</title>
        <authorList>
            <person name="Gilroy R."/>
            <person name="Ravi A."/>
            <person name="Getino M."/>
            <person name="Pursley I."/>
            <person name="Horton D.L."/>
            <person name="Alikhan N.F."/>
            <person name="Baker D."/>
            <person name="Gharbi K."/>
            <person name="Hall N."/>
            <person name="Watson M."/>
            <person name="Adriaenssens E.M."/>
            <person name="Foster-Nyarko E."/>
            <person name="Jarju S."/>
            <person name="Secka A."/>
            <person name="Antonio M."/>
            <person name="Oren A."/>
            <person name="Chaudhuri R.R."/>
            <person name="La Ragione R."/>
            <person name="Hildebrand F."/>
            <person name="Pallen M.J."/>
        </authorList>
    </citation>
    <scope>NUCLEOTIDE SEQUENCE</scope>
    <source>
        <strain evidence="1">B5-657</strain>
    </source>
</reference>
<proteinExistence type="predicted"/>
<accession>A0A9E2KD14</accession>
<comment type="caution">
    <text evidence="1">The sequence shown here is derived from an EMBL/GenBank/DDBJ whole genome shotgun (WGS) entry which is preliminary data.</text>
</comment>
<dbReference type="AlphaFoldDB" id="A0A9E2KD14"/>